<proteinExistence type="inferred from homology"/>
<dbReference type="InterPro" id="IPR004100">
    <property type="entry name" value="ATPase_F1/V1/A1_a/bsu_N"/>
</dbReference>
<evidence type="ECO:0000256" key="1">
    <source>
        <dbReference type="ARBA" id="ARBA00008936"/>
    </source>
</evidence>
<dbReference type="FunFam" id="2.40.10.170:FF:000006">
    <property type="entry name" value="ATP synthase subunit beta"/>
    <property type="match status" value="1"/>
</dbReference>
<dbReference type="PaxDb" id="4097-A0A1S4DPT0"/>
<evidence type="ECO:0000256" key="4">
    <source>
        <dbReference type="ARBA" id="ARBA00022741"/>
    </source>
</evidence>
<dbReference type="GO" id="GO:0046034">
    <property type="term" value="P:ATP metabolic process"/>
    <property type="evidence" value="ECO:0007669"/>
    <property type="project" value="InterPro"/>
</dbReference>
<feature type="compositionally biased region" description="Low complexity" evidence="8">
    <location>
        <begin position="14"/>
        <end position="24"/>
    </location>
</feature>
<gene>
    <name evidence="10" type="primary">LOC107832131</name>
</gene>
<evidence type="ECO:0000256" key="8">
    <source>
        <dbReference type="SAM" id="MobiDB-lite"/>
    </source>
</evidence>
<dbReference type="Pfam" id="PF02874">
    <property type="entry name" value="ATP-synt_ab_N"/>
    <property type="match status" value="1"/>
</dbReference>
<sequence length="232" mass="25041">MAAASSSHHKQPHAQTTTATASSAMNDVSSKRDCVIQTSSSASACCVSFTHKTTPLLLLHLIVIVFNQTPSRVVAKPISFCCVATEKPKATPPKPSDNEPTGKVTNEFTNAGSIGKVCQVIGVVVDVRFDDGLPPILTAFEVLDNQIRLVLEFAQHLSENMVRTIAMDCDEGMVRGQRVLNTGSPITVHVGRATLDARGDNNTDHFLPIHSEALAFVEQATEQQILDWYQGC</sequence>
<evidence type="ECO:0000313" key="10">
    <source>
        <dbReference type="RefSeq" id="XP_016515425.1"/>
    </source>
</evidence>
<evidence type="ECO:0000256" key="3">
    <source>
        <dbReference type="ARBA" id="ARBA00022448"/>
    </source>
</evidence>
<evidence type="ECO:0000256" key="2">
    <source>
        <dbReference type="ARBA" id="ARBA00012473"/>
    </source>
</evidence>
<dbReference type="InterPro" id="IPR036121">
    <property type="entry name" value="ATPase_F1/V1/A1_a/bsu_N_sf"/>
</dbReference>
<keyword evidence="4" id="KW-0547">Nucleotide-binding</keyword>
<dbReference type="GO" id="GO:0005524">
    <property type="term" value="F:ATP binding"/>
    <property type="evidence" value="ECO:0007669"/>
    <property type="project" value="UniProtKB-KW"/>
</dbReference>
<dbReference type="Gene3D" id="2.40.10.170">
    <property type="match status" value="1"/>
</dbReference>
<dbReference type="AlphaFoldDB" id="A0A1S4DPT0"/>
<dbReference type="SUPFAM" id="SSF50615">
    <property type="entry name" value="N-terminal domain of alpha and beta subunits of F1 ATP synthase"/>
    <property type="match status" value="1"/>
</dbReference>
<keyword evidence="6" id="KW-0067">ATP-binding</keyword>
<dbReference type="KEGG" id="nta:107832131"/>
<evidence type="ECO:0000256" key="7">
    <source>
        <dbReference type="ARBA" id="ARBA00048383"/>
    </source>
</evidence>
<keyword evidence="5" id="KW-0375">Hydrogen ion transport</keyword>
<comment type="catalytic activity">
    <reaction evidence="7">
        <text>ATP + H2O + 4 H(+)(in) = ADP + phosphate + 5 H(+)(out)</text>
        <dbReference type="Rhea" id="RHEA:57720"/>
        <dbReference type="ChEBI" id="CHEBI:15377"/>
        <dbReference type="ChEBI" id="CHEBI:15378"/>
        <dbReference type="ChEBI" id="CHEBI:30616"/>
        <dbReference type="ChEBI" id="CHEBI:43474"/>
        <dbReference type="ChEBI" id="CHEBI:456216"/>
        <dbReference type="EC" id="7.1.2.2"/>
    </reaction>
</comment>
<comment type="similarity">
    <text evidence="1">Belongs to the ATPase alpha/beta chains family.</text>
</comment>
<feature type="region of interest" description="Disordered" evidence="8">
    <location>
        <begin position="1"/>
        <end position="24"/>
    </location>
</feature>
<dbReference type="STRING" id="4097.A0A1S4DPT0"/>
<dbReference type="SMR" id="A0A1S4DPT0"/>
<evidence type="ECO:0000256" key="6">
    <source>
        <dbReference type="ARBA" id="ARBA00022840"/>
    </source>
</evidence>
<keyword evidence="5" id="KW-0406">Ion transport</keyword>
<protein>
    <recommendedName>
        <fullName evidence="2">H(+)-transporting two-sector ATPase</fullName>
        <ecNumber evidence="2">7.1.2.2</ecNumber>
    </recommendedName>
</protein>
<feature type="domain" description="ATPase F1/V1/A1 complex alpha/beta subunit N-terminal" evidence="9">
    <location>
        <begin position="117"/>
        <end position="183"/>
    </location>
</feature>
<reference evidence="10" key="1">
    <citation type="submission" date="2025-08" db="UniProtKB">
        <authorList>
            <consortium name="RefSeq"/>
        </authorList>
    </citation>
    <scope>IDENTIFICATION</scope>
</reference>
<dbReference type="RefSeq" id="XP_016515425.1">
    <property type="nucleotide sequence ID" value="XM_016659939.1"/>
</dbReference>
<dbReference type="InterPro" id="IPR050053">
    <property type="entry name" value="ATPase_alpha/beta_chains"/>
</dbReference>
<evidence type="ECO:0000259" key="9">
    <source>
        <dbReference type="Pfam" id="PF02874"/>
    </source>
</evidence>
<accession>A0A1S4DPT0</accession>
<dbReference type="EC" id="7.1.2.2" evidence="2"/>
<evidence type="ECO:0000256" key="5">
    <source>
        <dbReference type="ARBA" id="ARBA00022781"/>
    </source>
</evidence>
<dbReference type="PANTHER" id="PTHR15184:SF80">
    <property type="entry name" value="ATP SYNTHASE SUBUNIT BETA-1, MITOCHONDRIAL-RELATED"/>
    <property type="match status" value="1"/>
</dbReference>
<name>A0A1S4DPT0_TOBAC</name>
<organism evidence="10">
    <name type="scientific">Nicotiana tabacum</name>
    <name type="common">Common tobacco</name>
    <dbReference type="NCBI Taxonomy" id="4097"/>
    <lineage>
        <taxon>Eukaryota</taxon>
        <taxon>Viridiplantae</taxon>
        <taxon>Streptophyta</taxon>
        <taxon>Embryophyta</taxon>
        <taxon>Tracheophyta</taxon>
        <taxon>Spermatophyta</taxon>
        <taxon>Magnoliopsida</taxon>
        <taxon>eudicotyledons</taxon>
        <taxon>Gunneridae</taxon>
        <taxon>Pentapetalae</taxon>
        <taxon>asterids</taxon>
        <taxon>lamiids</taxon>
        <taxon>Solanales</taxon>
        <taxon>Solanaceae</taxon>
        <taxon>Nicotianoideae</taxon>
        <taxon>Nicotianeae</taxon>
        <taxon>Nicotiana</taxon>
    </lineage>
</organism>
<dbReference type="GO" id="GO:1902600">
    <property type="term" value="P:proton transmembrane transport"/>
    <property type="evidence" value="ECO:0007669"/>
    <property type="project" value="UniProtKB-KW"/>
</dbReference>
<dbReference type="OrthoDB" id="14523at2759"/>
<dbReference type="PANTHER" id="PTHR15184">
    <property type="entry name" value="ATP SYNTHASE"/>
    <property type="match status" value="1"/>
</dbReference>
<dbReference type="CDD" id="cd18115">
    <property type="entry name" value="ATP-synt_F1_beta_N"/>
    <property type="match status" value="1"/>
</dbReference>
<keyword evidence="3" id="KW-0813">Transport</keyword>